<sequence>MKASISLMTVICGLTQALNRDHFYLSINKNWTDAQSYCRTYYEDLSTITSQKEQNLLLQAAGHLQELKWIGLYREKTSTSNWLWSDEKTVSFTGWADNQPDNRQGNQYCVAIINKWFDFSCTSSLTFFCSKTRFILVKEKRTWDEALQYCRTYHTDLASMTTERQLQIVKNETRESQTESVWTGLRYLVGEWFWVNNEPLGNQISLPECPAQPCRCGARNTNTDRWEIRDCAEELNFVCN</sequence>
<dbReference type="EMBL" id="RJVU01049572">
    <property type="protein sequence ID" value="ROL42606.1"/>
    <property type="molecule type" value="Genomic_DNA"/>
</dbReference>
<evidence type="ECO:0000259" key="1">
    <source>
        <dbReference type="PROSITE" id="PS50041"/>
    </source>
</evidence>
<dbReference type="SUPFAM" id="SSF56436">
    <property type="entry name" value="C-type lectin-like"/>
    <property type="match status" value="2"/>
</dbReference>
<keyword evidence="3" id="KW-1185">Reference proteome</keyword>
<dbReference type="OrthoDB" id="5858677at2759"/>
<organism evidence="2 3">
    <name type="scientific">Anabarilius grahami</name>
    <name type="common">Kanglang fish</name>
    <name type="synonym">Barilius grahami</name>
    <dbReference type="NCBI Taxonomy" id="495550"/>
    <lineage>
        <taxon>Eukaryota</taxon>
        <taxon>Metazoa</taxon>
        <taxon>Chordata</taxon>
        <taxon>Craniata</taxon>
        <taxon>Vertebrata</taxon>
        <taxon>Euteleostomi</taxon>
        <taxon>Actinopterygii</taxon>
        <taxon>Neopterygii</taxon>
        <taxon>Teleostei</taxon>
        <taxon>Ostariophysi</taxon>
        <taxon>Cypriniformes</taxon>
        <taxon>Xenocyprididae</taxon>
        <taxon>Xenocypridinae</taxon>
        <taxon>Xenocypridinae incertae sedis</taxon>
        <taxon>Anabarilius</taxon>
    </lineage>
</organism>
<proteinExistence type="predicted"/>
<evidence type="ECO:0000313" key="3">
    <source>
        <dbReference type="Proteomes" id="UP000281406"/>
    </source>
</evidence>
<protein>
    <submittedName>
        <fullName evidence="2">Lymphocyte antigen 75</fullName>
    </submittedName>
</protein>
<dbReference type="SMART" id="SM00034">
    <property type="entry name" value="CLECT"/>
    <property type="match status" value="2"/>
</dbReference>
<feature type="domain" description="C-type lectin" evidence="1">
    <location>
        <begin position="18"/>
        <end position="130"/>
    </location>
</feature>
<dbReference type="PANTHER" id="PTHR45784">
    <property type="entry name" value="C-TYPE LECTIN DOMAIN FAMILY 20 MEMBER A-RELATED"/>
    <property type="match status" value="1"/>
</dbReference>
<dbReference type="Gene3D" id="3.10.100.10">
    <property type="entry name" value="Mannose-Binding Protein A, subunit A"/>
    <property type="match status" value="2"/>
</dbReference>
<gene>
    <name evidence="2" type="ORF">DPX16_14013</name>
</gene>
<dbReference type="AlphaFoldDB" id="A0A3N0Y8P2"/>
<feature type="domain" description="C-type lectin" evidence="1">
    <location>
        <begin position="134"/>
        <end position="240"/>
    </location>
</feature>
<name>A0A3N0Y8P2_ANAGA</name>
<dbReference type="Pfam" id="PF00059">
    <property type="entry name" value="Lectin_C"/>
    <property type="match status" value="2"/>
</dbReference>
<dbReference type="PANTHER" id="PTHR45784:SF8">
    <property type="entry name" value="C-TYPE MANNOSE RECEPTOR 2-RELATED"/>
    <property type="match status" value="1"/>
</dbReference>
<comment type="caution">
    <text evidence="2">The sequence shown here is derived from an EMBL/GenBank/DDBJ whole genome shotgun (WGS) entry which is preliminary data.</text>
</comment>
<reference evidence="2 3" key="1">
    <citation type="submission" date="2018-10" db="EMBL/GenBank/DDBJ databases">
        <title>Genome assembly for a Yunnan-Guizhou Plateau 3E fish, Anabarilius grahami (Regan), and its evolutionary and genetic applications.</title>
        <authorList>
            <person name="Jiang W."/>
        </authorList>
    </citation>
    <scope>NUCLEOTIDE SEQUENCE [LARGE SCALE GENOMIC DNA]</scope>
    <source>
        <strain evidence="2">AG-KIZ</strain>
        <tissue evidence="2">Muscle</tissue>
    </source>
</reference>
<dbReference type="Proteomes" id="UP000281406">
    <property type="component" value="Unassembled WGS sequence"/>
</dbReference>
<evidence type="ECO:0000313" key="2">
    <source>
        <dbReference type="EMBL" id="ROL42606.1"/>
    </source>
</evidence>
<dbReference type="InterPro" id="IPR016186">
    <property type="entry name" value="C-type_lectin-like/link_sf"/>
</dbReference>
<dbReference type="InterPro" id="IPR001304">
    <property type="entry name" value="C-type_lectin-like"/>
</dbReference>
<dbReference type="InterPro" id="IPR016187">
    <property type="entry name" value="CTDL_fold"/>
</dbReference>
<accession>A0A3N0Y8P2</accession>
<dbReference type="PROSITE" id="PS50041">
    <property type="entry name" value="C_TYPE_LECTIN_2"/>
    <property type="match status" value="2"/>
</dbReference>